<keyword evidence="2" id="KW-1185">Reference proteome</keyword>
<proteinExistence type="predicted"/>
<dbReference type="EMBL" id="RBNI01002818">
    <property type="protein sequence ID" value="RUP48895.1"/>
    <property type="molecule type" value="Genomic_DNA"/>
</dbReference>
<reference evidence="1 2" key="1">
    <citation type="journal article" date="2018" name="New Phytol.">
        <title>Phylogenomics of Endogonaceae and evolution of mycorrhizas within Mucoromycota.</title>
        <authorList>
            <person name="Chang Y."/>
            <person name="Desiro A."/>
            <person name="Na H."/>
            <person name="Sandor L."/>
            <person name="Lipzen A."/>
            <person name="Clum A."/>
            <person name="Barry K."/>
            <person name="Grigoriev I.V."/>
            <person name="Martin F.M."/>
            <person name="Stajich J.E."/>
            <person name="Smith M.E."/>
            <person name="Bonito G."/>
            <person name="Spatafora J.W."/>
        </authorList>
    </citation>
    <scope>NUCLEOTIDE SEQUENCE [LARGE SCALE GENOMIC DNA]</scope>
    <source>
        <strain evidence="1 2">GMNB39</strain>
    </source>
</reference>
<dbReference type="Proteomes" id="UP000268093">
    <property type="component" value="Unassembled WGS sequence"/>
</dbReference>
<name>A0A433DDK6_9FUNG</name>
<evidence type="ECO:0000313" key="2">
    <source>
        <dbReference type="Proteomes" id="UP000268093"/>
    </source>
</evidence>
<gene>
    <name evidence="1" type="ORF">BC936DRAFT_143729</name>
</gene>
<protein>
    <submittedName>
        <fullName evidence="1">Uncharacterized protein</fullName>
    </submittedName>
</protein>
<comment type="caution">
    <text evidence="1">The sequence shown here is derived from an EMBL/GenBank/DDBJ whole genome shotgun (WGS) entry which is preliminary data.</text>
</comment>
<evidence type="ECO:0000313" key="1">
    <source>
        <dbReference type="EMBL" id="RUP48895.1"/>
    </source>
</evidence>
<sequence>MSLLQLLGVLLDTTQEVVTALRVLHVLNTHIDALFEVAIADALVKDNPNGRLGNVVDDTGATRIRRRYTNINREFRS</sequence>
<accession>A0A433DDK6</accession>
<organism evidence="1 2">
    <name type="scientific">Jimgerdemannia flammicorona</name>
    <dbReference type="NCBI Taxonomy" id="994334"/>
    <lineage>
        <taxon>Eukaryota</taxon>
        <taxon>Fungi</taxon>
        <taxon>Fungi incertae sedis</taxon>
        <taxon>Mucoromycota</taxon>
        <taxon>Mucoromycotina</taxon>
        <taxon>Endogonomycetes</taxon>
        <taxon>Endogonales</taxon>
        <taxon>Endogonaceae</taxon>
        <taxon>Jimgerdemannia</taxon>
    </lineage>
</organism>